<dbReference type="SUPFAM" id="SSF56801">
    <property type="entry name" value="Acetyl-CoA synthetase-like"/>
    <property type="match status" value="1"/>
</dbReference>
<dbReference type="EMBL" id="JABMIG020000198">
    <property type="protein sequence ID" value="KAL3786268.1"/>
    <property type="molecule type" value="Genomic_DNA"/>
</dbReference>
<evidence type="ECO:0000256" key="1">
    <source>
        <dbReference type="ARBA" id="ARBA00006432"/>
    </source>
</evidence>
<dbReference type="Pfam" id="PF13193">
    <property type="entry name" value="AMP-binding_C"/>
    <property type="match status" value="1"/>
</dbReference>
<keyword evidence="5" id="KW-1185">Reference proteome</keyword>
<dbReference type="InterPro" id="IPR020845">
    <property type="entry name" value="AMP-binding_CS"/>
</dbReference>
<protein>
    <submittedName>
        <fullName evidence="4">Uncharacterized protein</fullName>
    </submittedName>
</protein>
<feature type="domain" description="AMP-binding enzyme C-terminal" evidence="3">
    <location>
        <begin position="564"/>
        <end position="640"/>
    </location>
</feature>
<sequence length="658" mass="73196">ILNFRGKTRMTTTTITAARRYAMYHAGGFVPIQLPLVGQRYFAAALSTGKISSFEDSQFASDNTFPHPNDNNLFRYGMPLLARAAHNARMGRILAFDVHTANSDTQNQQNVVDSNKKIAYSYHEILLMSTHIHKALTAQKEHMSTTTNEKSIPYSSHEPPPRVAFLCHGPSYIATAFAAWSCGSIAVPLCISHRANELAYVLRDSDPTFIIDGTNVLSDGRELRLAAREAGLMDKYLCLEDVMADFHSLNIDKLQQSHPVSTDDYELGANGDIASMDSPAMIIYTSGTTGNPKGVVHTHKNIYYQITDLVKSWGWSHNDAILHFLPLHHVHGVINKLSCAIWSGASVEFIRFNPVKIWERLANKDDADKSLRREPTLFMGVPTIFSKMLEVLPKLPDTFDPSNAMSNIRLVVSGSAALPTSIFNRWKTLTGHTILERYGMTEFAMALSNPLTPIEKRLPGFVGMPLPSVEVKIIDEDTAETISSFDRINGQTSKAASDAGLRGPTVFSEYWRKPHATAESFDFEGYFKTGDVAEYDPNQESYHILGRVSADIIKCGGHKLSSLQIERVLLEHPDIEELVVLGVPDLTYGERVGLICRLKLNVDGLRLKELQNWAKSRLAGYKIPTLMIVMKGDIPKNAMQKVSKKQLVQLFEGEGVQN</sequence>
<comment type="similarity">
    <text evidence="1">Belongs to the ATP-dependent AMP-binding enzyme family.</text>
</comment>
<dbReference type="InterPro" id="IPR045851">
    <property type="entry name" value="AMP-bd_C_sf"/>
</dbReference>
<proteinExistence type="inferred from homology"/>
<feature type="non-terminal residue" evidence="4">
    <location>
        <position position="1"/>
    </location>
</feature>
<dbReference type="Proteomes" id="UP001516023">
    <property type="component" value="Unassembled WGS sequence"/>
</dbReference>
<dbReference type="PROSITE" id="PS00455">
    <property type="entry name" value="AMP_BINDING"/>
    <property type="match status" value="1"/>
</dbReference>
<comment type="caution">
    <text evidence="4">The sequence shown here is derived from an EMBL/GenBank/DDBJ whole genome shotgun (WGS) entry which is preliminary data.</text>
</comment>
<name>A0ABD3PE04_9STRA</name>
<dbReference type="CDD" id="cd05941">
    <property type="entry name" value="MCS"/>
    <property type="match status" value="1"/>
</dbReference>
<dbReference type="AlphaFoldDB" id="A0ABD3PE04"/>
<dbReference type="InterPro" id="IPR025110">
    <property type="entry name" value="AMP-bd_C"/>
</dbReference>
<gene>
    <name evidence="4" type="ORF">HJC23_005346</name>
</gene>
<dbReference type="Gene3D" id="3.30.300.30">
    <property type="match status" value="1"/>
</dbReference>
<dbReference type="InterPro" id="IPR042099">
    <property type="entry name" value="ANL_N_sf"/>
</dbReference>
<dbReference type="Gene3D" id="3.40.50.12780">
    <property type="entry name" value="N-terminal domain of ligase-like"/>
    <property type="match status" value="1"/>
</dbReference>
<evidence type="ECO:0000313" key="5">
    <source>
        <dbReference type="Proteomes" id="UP001516023"/>
    </source>
</evidence>
<dbReference type="InterPro" id="IPR000873">
    <property type="entry name" value="AMP-dep_synth/lig_dom"/>
</dbReference>
<accession>A0ABD3PE04</accession>
<organism evidence="4 5">
    <name type="scientific">Cyclotella cryptica</name>
    <dbReference type="NCBI Taxonomy" id="29204"/>
    <lineage>
        <taxon>Eukaryota</taxon>
        <taxon>Sar</taxon>
        <taxon>Stramenopiles</taxon>
        <taxon>Ochrophyta</taxon>
        <taxon>Bacillariophyta</taxon>
        <taxon>Coscinodiscophyceae</taxon>
        <taxon>Thalassiosirophycidae</taxon>
        <taxon>Stephanodiscales</taxon>
        <taxon>Stephanodiscaceae</taxon>
        <taxon>Cyclotella</taxon>
    </lineage>
</organism>
<dbReference type="Pfam" id="PF00501">
    <property type="entry name" value="AMP-binding"/>
    <property type="match status" value="1"/>
</dbReference>
<dbReference type="PANTHER" id="PTHR43201">
    <property type="entry name" value="ACYL-COA SYNTHETASE"/>
    <property type="match status" value="1"/>
</dbReference>
<reference evidence="4 5" key="1">
    <citation type="journal article" date="2020" name="G3 (Bethesda)">
        <title>Improved Reference Genome for Cyclotella cryptica CCMP332, a Model for Cell Wall Morphogenesis, Salinity Adaptation, and Lipid Production in Diatoms (Bacillariophyta).</title>
        <authorList>
            <person name="Roberts W.R."/>
            <person name="Downey K.M."/>
            <person name="Ruck E.C."/>
            <person name="Traller J.C."/>
            <person name="Alverson A.J."/>
        </authorList>
    </citation>
    <scope>NUCLEOTIDE SEQUENCE [LARGE SCALE GENOMIC DNA]</scope>
    <source>
        <strain evidence="4 5">CCMP332</strain>
    </source>
</reference>
<feature type="domain" description="AMP-dependent synthetase/ligase" evidence="2">
    <location>
        <begin position="162"/>
        <end position="489"/>
    </location>
</feature>
<dbReference type="PANTHER" id="PTHR43201:SF8">
    <property type="entry name" value="ACYL-COA SYNTHETASE FAMILY MEMBER 3"/>
    <property type="match status" value="1"/>
</dbReference>
<evidence type="ECO:0000259" key="2">
    <source>
        <dbReference type="Pfam" id="PF00501"/>
    </source>
</evidence>
<evidence type="ECO:0000259" key="3">
    <source>
        <dbReference type="Pfam" id="PF13193"/>
    </source>
</evidence>
<evidence type="ECO:0000313" key="4">
    <source>
        <dbReference type="EMBL" id="KAL3786268.1"/>
    </source>
</evidence>